<organism evidence="1 2">
    <name type="scientific">Rangifer tarandus platyrhynchus</name>
    <name type="common">Svalbard reindeer</name>
    <dbReference type="NCBI Taxonomy" id="3082113"/>
    <lineage>
        <taxon>Eukaryota</taxon>
        <taxon>Metazoa</taxon>
        <taxon>Chordata</taxon>
        <taxon>Craniata</taxon>
        <taxon>Vertebrata</taxon>
        <taxon>Euteleostomi</taxon>
        <taxon>Mammalia</taxon>
        <taxon>Eutheria</taxon>
        <taxon>Laurasiatheria</taxon>
        <taxon>Artiodactyla</taxon>
        <taxon>Ruminantia</taxon>
        <taxon>Pecora</taxon>
        <taxon>Cervidae</taxon>
        <taxon>Odocoileinae</taxon>
        <taxon>Rangifer</taxon>
    </lineage>
</organism>
<proteinExistence type="predicted"/>
<protein>
    <submittedName>
        <fullName evidence="1">Uncharacterized protein</fullName>
    </submittedName>
</protein>
<evidence type="ECO:0000313" key="1">
    <source>
        <dbReference type="EMBL" id="CAN0272026.1"/>
    </source>
</evidence>
<evidence type="ECO:0000313" key="2">
    <source>
        <dbReference type="Proteomes" id="UP001162501"/>
    </source>
</evidence>
<dbReference type="Proteomes" id="UP001162501">
    <property type="component" value="Chromosome 25"/>
</dbReference>
<name>A0AC59Z6Y6_RANTA</name>
<dbReference type="EMBL" id="OX596109">
    <property type="protein sequence ID" value="CAN0272026.1"/>
    <property type="molecule type" value="Genomic_DNA"/>
</dbReference>
<gene>
    <name evidence="1" type="ORF">MRATA1EN22A_LOCUS14692</name>
</gene>
<sequence>MVLNLRRVTFEGSPPLLENGDQSSRAGSVCRLKAHFCLKMVKPGQTASQLQAGETATAGCCGSLPVPRKGCDNQDPQGDGSTKGSRYHWRRNLEDPGSDEEGVGSGGVSSP</sequence>
<accession>A0AC59Z6Y6</accession>
<reference evidence="1" key="2">
    <citation type="submission" date="2025-03" db="EMBL/GenBank/DDBJ databases">
        <authorList>
            <consortium name="ELIXIR-Norway"/>
            <consortium name="Elixir Norway"/>
        </authorList>
    </citation>
    <scope>NUCLEOTIDE SEQUENCE</scope>
</reference>
<reference evidence="1" key="1">
    <citation type="submission" date="2023-05" db="EMBL/GenBank/DDBJ databases">
        <authorList>
            <consortium name="ELIXIR-Norway"/>
        </authorList>
    </citation>
    <scope>NUCLEOTIDE SEQUENCE</scope>
</reference>